<proteinExistence type="predicted"/>
<feature type="compositionally biased region" description="Polar residues" evidence="1">
    <location>
        <begin position="169"/>
        <end position="185"/>
    </location>
</feature>
<reference evidence="4" key="1">
    <citation type="submission" date="2010-08" db="EMBL/GenBank/DDBJ databases">
        <authorList>
            <consortium name="Caenorhabditis japonica Sequencing Consortium"/>
            <person name="Wilson R.K."/>
        </authorList>
    </citation>
    <scope>NUCLEOTIDE SEQUENCE [LARGE SCALE GENOMIC DNA]</scope>
    <source>
        <strain evidence="4">DF5081</strain>
    </source>
</reference>
<dbReference type="Proteomes" id="UP000005237">
    <property type="component" value="Unassembled WGS sequence"/>
</dbReference>
<evidence type="ECO:0000256" key="1">
    <source>
        <dbReference type="SAM" id="MobiDB-lite"/>
    </source>
</evidence>
<name>A0A8R1ISC8_CAEJA</name>
<reference evidence="3" key="2">
    <citation type="submission" date="2022-06" db="UniProtKB">
        <authorList>
            <consortium name="EnsemblMetazoa"/>
        </authorList>
    </citation>
    <scope>IDENTIFICATION</scope>
    <source>
        <strain evidence="3">DF5081</strain>
    </source>
</reference>
<dbReference type="AlphaFoldDB" id="A0A8R1ISC8"/>
<feature type="chain" id="PRO_5035852833" evidence="2">
    <location>
        <begin position="20"/>
        <end position="210"/>
    </location>
</feature>
<feature type="region of interest" description="Disordered" evidence="1">
    <location>
        <begin position="162"/>
        <end position="210"/>
    </location>
</feature>
<organism evidence="3 4">
    <name type="scientific">Caenorhabditis japonica</name>
    <dbReference type="NCBI Taxonomy" id="281687"/>
    <lineage>
        <taxon>Eukaryota</taxon>
        <taxon>Metazoa</taxon>
        <taxon>Ecdysozoa</taxon>
        <taxon>Nematoda</taxon>
        <taxon>Chromadorea</taxon>
        <taxon>Rhabditida</taxon>
        <taxon>Rhabditina</taxon>
        <taxon>Rhabditomorpha</taxon>
        <taxon>Rhabditoidea</taxon>
        <taxon>Rhabditidae</taxon>
        <taxon>Peloderinae</taxon>
        <taxon>Caenorhabditis</taxon>
    </lineage>
</organism>
<evidence type="ECO:0000256" key="2">
    <source>
        <dbReference type="SAM" id="SignalP"/>
    </source>
</evidence>
<keyword evidence="4" id="KW-1185">Reference proteome</keyword>
<accession>A0A8R1ISC8</accession>
<sequence>MCLAWAPLHALLLVAPTSQRGTVHHITAASWYQCFNNGDFERFNLGALKALIREIPANLVDDITQDIIYLTARTYLPIIYPLSLIICHENLRADYTTNFFLCRKARNLHKESKVKVIATRESQESIIANLKMIGILSEVDPNQPGAAAAAGMMGISGVVGSGEGGGRANSSRTSIAKDPTSSASMGSLPGGTMLFHTRPKQPVPSVGLVG</sequence>
<protein>
    <submittedName>
        <fullName evidence="3">Uncharacterized protein</fullName>
    </submittedName>
</protein>
<dbReference type="EnsemblMetazoa" id="CJA37903.1">
    <property type="protein sequence ID" value="CJA37903.1"/>
    <property type="gene ID" value="WBGene00213750"/>
</dbReference>
<evidence type="ECO:0000313" key="3">
    <source>
        <dbReference type="EnsemblMetazoa" id="CJA37903.1"/>
    </source>
</evidence>
<keyword evidence="2" id="KW-0732">Signal</keyword>
<feature type="signal peptide" evidence="2">
    <location>
        <begin position="1"/>
        <end position="19"/>
    </location>
</feature>
<evidence type="ECO:0000313" key="4">
    <source>
        <dbReference type="Proteomes" id="UP000005237"/>
    </source>
</evidence>